<evidence type="ECO:0000313" key="11">
    <source>
        <dbReference type="Proteomes" id="UP000594001"/>
    </source>
</evidence>
<dbReference type="Gene3D" id="2.40.50.140">
    <property type="entry name" value="Nucleic acid-binding proteins"/>
    <property type="match status" value="1"/>
</dbReference>
<evidence type="ECO:0000256" key="3">
    <source>
        <dbReference type="ARBA" id="ARBA00022679"/>
    </source>
</evidence>
<dbReference type="KEGG" id="pbal:CPBP_00681"/>
<dbReference type="PANTHER" id="PTHR11252:SF0">
    <property type="entry name" value="POLYRIBONUCLEOTIDE NUCLEOTIDYLTRANSFERASE 1, MITOCHONDRIAL"/>
    <property type="match status" value="1"/>
</dbReference>
<feature type="binding site" evidence="8">
    <location>
        <position position="494"/>
    </location>
    <ligand>
        <name>Mg(2+)</name>
        <dbReference type="ChEBI" id="CHEBI:18420"/>
    </ligand>
</feature>
<comment type="similarity">
    <text evidence="1 8">Belongs to the polyribonucleotide nucleotidyltransferase family.</text>
</comment>
<dbReference type="FunFam" id="3.30.230.70:FF:000002">
    <property type="entry name" value="Polyribonucleotide nucleotidyltransferase"/>
    <property type="match status" value="1"/>
</dbReference>
<dbReference type="SMART" id="SM00316">
    <property type="entry name" value="S1"/>
    <property type="match status" value="1"/>
</dbReference>
<dbReference type="InterPro" id="IPR012162">
    <property type="entry name" value="PNPase"/>
</dbReference>
<dbReference type="SUPFAM" id="SSF54791">
    <property type="entry name" value="Eukaryotic type KH-domain (KH-domain type I)"/>
    <property type="match status" value="1"/>
</dbReference>
<dbReference type="InterPro" id="IPR020568">
    <property type="entry name" value="Ribosomal_Su5_D2-typ_SF"/>
</dbReference>
<keyword evidence="4 8" id="KW-0548">Nucleotidyltransferase</keyword>
<dbReference type="GO" id="GO:0006396">
    <property type="term" value="P:RNA processing"/>
    <property type="evidence" value="ECO:0007669"/>
    <property type="project" value="InterPro"/>
</dbReference>
<reference evidence="10 11" key="1">
    <citation type="submission" date="2020-06" db="EMBL/GenBank/DDBJ databases">
        <title>The endosymbiont of the kinetoplastid Bodo saltans is a Paracaedibacter-like alpha-proteobacterium possessing a putative toxin-antitoxin system.</title>
        <authorList>
            <person name="Midha S."/>
            <person name="Rigden D.J."/>
            <person name="Siozios S."/>
            <person name="Hurst G.D.D."/>
            <person name="Jackson A.P."/>
        </authorList>
    </citation>
    <scope>NUCLEOTIDE SEQUENCE [LARGE SCALE GENOMIC DNA]</scope>
    <source>
        <strain evidence="10">Lake Konstanz</strain>
    </source>
</reference>
<dbReference type="FunFam" id="3.30.230.70:FF:000001">
    <property type="entry name" value="Polyribonucleotide nucleotidyltransferase"/>
    <property type="match status" value="1"/>
</dbReference>
<dbReference type="InterPro" id="IPR015848">
    <property type="entry name" value="PNPase_PH_RNA-bd_bac/org-type"/>
</dbReference>
<sequence>MLNVVKKEIKWGGRTLSIETGRLARQATGAVLVSYGETMVLCTVVASKTPKKDVDFFPLTVNYQEKFYAAGRVPGGYLKREGRPSDKETLTSRLIDRPIRPLFPEGFYNETQVMCTVLSFDGENDSDILAIVGASAALAISGIPFEHAVGAVRVGLIDDKLIINPTFAEIAESDLDLIVAGTHEGVLMVESEANELSEEKMLKALEFAHESFQPVIKMIQDLAKEAGKEAWAKPVLSESYLAMKKAIAEKFTKDLKAAYSIKMKQDRYAIVDALKENAMIALNPDSDPAFDKVTLGHAFKAVEYDVVRSKVLIDEERIDGRAFDEVRPITVEVGVLPKVHGSAIFTRGETQALGVSTLGTSLDEQMIDGLRGEQKEPFMLHYNFPPFSVGEVGRAGSPGRREIGHGKLAWRALHPMLPDREKFPYSLRTVVDILECNGSSSMATVCAASLSLMDAGVPLKAPVAGIAMGLVTGDKHSVVLSDIMGDEDFLGDMDFKVAGTEAGITSLQMDIKINGITTSIMDKALTQARKGRLHILGEMNKVLSDSRGEVNVNAPRMYSVKIDKEKIGELIGPGGKNIRELCETTGAKIDIEQDGTVKIFATDSVGADEALRRVKAISFMPEVNQLYIGEVVSIKEFGAFVRFDFGKDGFLHISEISDERVKDVKEYLSEGMKVRTKLVEIDDKGRLRLTMKNIPQLDAMPA</sequence>
<dbReference type="GO" id="GO:0003723">
    <property type="term" value="F:RNA binding"/>
    <property type="evidence" value="ECO:0007669"/>
    <property type="project" value="UniProtKB-UniRule"/>
</dbReference>
<dbReference type="SUPFAM" id="SSF55666">
    <property type="entry name" value="Ribonuclease PH domain 2-like"/>
    <property type="match status" value="2"/>
</dbReference>
<feature type="binding site" evidence="8">
    <location>
        <position position="488"/>
    </location>
    <ligand>
        <name>Mg(2+)</name>
        <dbReference type="ChEBI" id="CHEBI:18420"/>
    </ligand>
</feature>
<protein>
    <recommendedName>
        <fullName evidence="8">Polyribonucleotide nucleotidyltransferase</fullName>
        <ecNumber evidence="8">2.7.7.8</ecNumber>
    </recommendedName>
    <alternativeName>
        <fullName evidence="8">Polynucleotide phosphorylase</fullName>
        <shortName evidence="8">PNPase</shortName>
    </alternativeName>
</protein>
<keyword evidence="2 8" id="KW-0963">Cytoplasm</keyword>
<comment type="function">
    <text evidence="8">Involved in mRNA degradation. Catalyzes the phosphorolysis of single-stranded polyribonucleotides processively in the 3'- to 5'-direction.</text>
</comment>
<keyword evidence="6 8" id="KW-0460">Magnesium</keyword>
<dbReference type="PROSITE" id="PS50126">
    <property type="entry name" value="S1"/>
    <property type="match status" value="1"/>
</dbReference>
<feature type="domain" description="S1 motif" evidence="9">
    <location>
        <begin position="624"/>
        <end position="692"/>
    </location>
</feature>
<dbReference type="RefSeq" id="WP_350331467.1">
    <property type="nucleotide sequence ID" value="NZ_CP054719.1"/>
</dbReference>
<dbReference type="EC" id="2.7.7.8" evidence="8"/>
<keyword evidence="5 8" id="KW-0479">Metal-binding</keyword>
<proteinExistence type="inferred from homology"/>
<dbReference type="PIRSF" id="PIRSF005499">
    <property type="entry name" value="PNPase"/>
    <property type="match status" value="1"/>
</dbReference>
<dbReference type="EMBL" id="CP054719">
    <property type="protein sequence ID" value="QOL19910.1"/>
    <property type="molecule type" value="Genomic_DNA"/>
</dbReference>
<dbReference type="NCBIfam" id="TIGR03591">
    <property type="entry name" value="polynuc_phos"/>
    <property type="match status" value="1"/>
</dbReference>
<dbReference type="InterPro" id="IPR012340">
    <property type="entry name" value="NA-bd_OB-fold"/>
</dbReference>
<dbReference type="CDD" id="cd02393">
    <property type="entry name" value="KH-I_PNPase"/>
    <property type="match status" value="1"/>
</dbReference>
<dbReference type="InterPro" id="IPR036456">
    <property type="entry name" value="PNPase_PH_RNA-bd_sf"/>
</dbReference>
<dbReference type="GO" id="GO:0000175">
    <property type="term" value="F:3'-5'-RNA exonuclease activity"/>
    <property type="evidence" value="ECO:0007669"/>
    <property type="project" value="TreeGrafter"/>
</dbReference>
<dbReference type="SUPFAM" id="SSF54211">
    <property type="entry name" value="Ribosomal protein S5 domain 2-like"/>
    <property type="match status" value="2"/>
</dbReference>
<dbReference type="SUPFAM" id="SSF50249">
    <property type="entry name" value="Nucleic acid-binding proteins"/>
    <property type="match status" value="1"/>
</dbReference>
<dbReference type="InterPro" id="IPR001247">
    <property type="entry name" value="ExoRNase_PH_dom1"/>
</dbReference>
<dbReference type="GO" id="GO:0006402">
    <property type="term" value="P:mRNA catabolic process"/>
    <property type="evidence" value="ECO:0007669"/>
    <property type="project" value="UniProtKB-UniRule"/>
</dbReference>
<dbReference type="InterPro" id="IPR004088">
    <property type="entry name" value="KH_dom_type_1"/>
</dbReference>
<dbReference type="Proteomes" id="UP000594001">
    <property type="component" value="Chromosome"/>
</dbReference>
<dbReference type="PANTHER" id="PTHR11252">
    <property type="entry name" value="POLYRIBONUCLEOTIDE NUCLEOTIDYLTRANSFERASE"/>
    <property type="match status" value="1"/>
</dbReference>
<keyword evidence="7 8" id="KW-0694">RNA-binding</keyword>
<evidence type="ECO:0000259" key="9">
    <source>
        <dbReference type="PROSITE" id="PS50126"/>
    </source>
</evidence>
<dbReference type="Pfam" id="PF00575">
    <property type="entry name" value="S1"/>
    <property type="match status" value="1"/>
</dbReference>
<evidence type="ECO:0000256" key="7">
    <source>
        <dbReference type="ARBA" id="ARBA00022884"/>
    </source>
</evidence>
<dbReference type="SMART" id="SM00322">
    <property type="entry name" value="KH"/>
    <property type="match status" value="1"/>
</dbReference>
<dbReference type="InterPro" id="IPR036612">
    <property type="entry name" value="KH_dom_type_1_sf"/>
</dbReference>
<evidence type="ECO:0000313" key="10">
    <source>
        <dbReference type="EMBL" id="QOL19910.1"/>
    </source>
</evidence>
<dbReference type="InterPro" id="IPR027408">
    <property type="entry name" value="PNPase/RNase_PH_dom_sf"/>
</dbReference>
<dbReference type="Pfam" id="PF03725">
    <property type="entry name" value="RNase_PH_C"/>
    <property type="match status" value="1"/>
</dbReference>
<dbReference type="CDD" id="cd11364">
    <property type="entry name" value="RNase_PH_PNPase_2"/>
    <property type="match status" value="1"/>
</dbReference>
<evidence type="ECO:0000256" key="4">
    <source>
        <dbReference type="ARBA" id="ARBA00022695"/>
    </source>
</evidence>
<dbReference type="InterPro" id="IPR036345">
    <property type="entry name" value="ExoRNase_PH_dom2_sf"/>
</dbReference>
<dbReference type="PROSITE" id="PS50084">
    <property type="entry name" value="KH_TYPE_1"/>
    <property type="match status" value="1"/>
</dbReference>
<keyword evidence="3 8" id="KW-0808">Transferase</keyword>
<dbReference type="FunFam" id="3.30.1370.10:FF:000001">
    <property type="entry name" value="Polyribonucleotide nucleotidyltransferase"/>
    <property type="match status" value="1"/>
</dbReference>
<name>A0A7L9RTG9_9PROT</name>
<organism evidence="10 11">
    <name type="scientific">Candidatus Bodocaedibacter vickermanii</name>
    <dbReference type="NCBI Taxonomy" id="2741701"/>
    <lineage>
        <taxon>Bacteria</taxon>
        <taxon>Pseudomonadati</taxon>
        <taxon>Pseudomonadota</taxon>
        <taxon>Alphaproteobacteria</taxon>
        <taxon>Holosporales</taxon>
        <taxon>Candidatus Paracaedibacteraceae</taxon>
        <taxon>Candidatus Bodocaedibacter</taxon>
    </lineage>
</organism>
<dbReference type="NCBIfam" id="NF008805">
    <property type="entry name" value="PRK11824.1"/>
    <property type="match status" value="1"/>
</dbReference>
<dbReference type="GO" id="GO:0005829">
    <property type="term" value="C:cytosol"/>
    <property type="evidence" value="ECO:0007669"/>
    <property type="project" value="TreeGrafter"/>
</dbReference>
<dbReference type="InterPro" id="IPR004087">
    <property type="entry name" value="KH_dom"/>
</dbReference>
<evidence type="ECO:0000256" key="6">
    <source>
        <dbReference type="ARBA" id="ARBA00022842"/>
    </source>
</evidence>
<dbReference type="Gene3D" id="3.30.230.70">
    <property type="entry name" value="GHMP Kinase, N-terminal domain"/>
    <property type="match status" value="2"/>
</dbReference>
<evidence type="ECO:0000256" key="1">
    <source>
        <dbReference type="ARBA" id="ARBA00007404"/>
    </source>
</evidence>
<dbReference type="Gene3D" id="3.30.1370.10">
    <property type="entry name" value="K Homology domain, type 1"/>
    <property type="match status" value="1"/>
</dbReference>
<dbReference type="Pfam" id="PF03726">
    <property type="entry name" value="PNPase"/>
    <property type="match status" value="1"/>
</dbReference>
<dbReference type="HAMAP" id="MF_01595">
    <property type="entry name" value="PNPase"/>
    <property type="match status" value="1"/>
</dbReference>
<evidence type="ECO:0000256" key="5">
    <source>
        <dbReference type="ARBA" id="ARBA00022723"/>
    </source>
</evidence>
<comment type="catalytic activity">
    <reaction evidence="8">
        <text>RNA(n+1) + phosphate = RNA(n) + a ribonucleoside 5'-diphosphate</text>
        <dbReference type="Rhea" id="RHEA:22096"/>
        <dbReference type="Rhea" id="RHEA-COMP:14527"/>
        <dbReference type="Rhea" id="RHEA-COMP:17342"/>
        <dbReference type="ChEBI" id="CHEBI:43474"/>
        <dbReference type="ChEBI" id="CHEBI:57930"/>
        <dbReference type="ChEBI" id="CHEBI:140395"/>
        <dbReference type="EC" id="2.7.7.8"/>
    </reaction>
</comment>
<dbReference type="GO" id="GO:0004654">
    <property type="term" value="F:polyribonucleotide nucleotidyltransferase activity"/>
    <property type="evidence" value="ECO:0007669"/>
    <property type="project" value="UniProtKB-UniRule"/>
</dbReference>
<comment type="subcellular location">
    <subcellularLocation>
        <location evidence="8">Cytoplasm</location>
    </subcellularLocation>
</comment>
<dbReference type="CDD" id="cd11363">
    <property type="entry name" value="RNase_PH_PNPase_1"/>
    <property type="match status" value="1"/>
</dbReference>
<dbReference type="InterPro" id="IPR015847">
    <property type="entry name" value="ExoRNase_PH_dom2"/>
</dbReference>
<dbReference type="Pfam" id="PF00013">
    <property type="entry name" value="KH_1"/>
    <property type="match status" value="1"/>
</dbReference>
<dbReference type="Pfam" id="PF01138">
    <property type="entry name" value="RNase_PH"/>
    <property type="match status" value="2"/>
</dbReference>
<evidence type="ECO:0000256" key="2">
    <source>
        <dbReference type="ARBA" id="ARBA00022490"/>
    </source>
</evidence>
<comment type="cofactor">
    <cofactor evidence="8">
        <name>Mg(2+)</name>
        <dbReference type="ChEBI" id="CHEBI:18420"/>
    </cofactor>
</comment>
<gene>
    <name evidence="8 10" type="primary">pnp</name>
    <name evidence="10" type="ORF">CPBP_00681</name>
</gene>
<dbReference type="AlphaFoldDB" id="A0A7L9RTG9"/>
<dbReference type="GO" id="GO:0000287">
    <property type="term" value="F:magnesium ion binding"/>
    <property type="evidence" value="ECO:0007669"/>
    <property type="project" value="UniProtKB-UniRule"/>
</dbReference>
<evidence type="ECO:0000256" key="8">
    <source>
        <dbReference type="HAMAP-Rule" id="MF_01595"/>
    </source>
</evidence>
<keyword evidence="11" id="KW-1185">Reference proteome</keyword>
<accession>A0A7L9RTG9</accession>
<dbReference type="InterPro" id="IPR003029">
    <property type="entry name" value="S1_domain"/>
</dbReference>
<dbReference type="SUPFAM" id="SSF46915">
    <property type="entry name" value="Polynucleotide phosphorylase/guanosine pentaphosphate synthase (PNPase/GPSI), domain 3"/>
    <property type="match status" value="1"/>
</dbReference>